<dbReference type="AlphaFoldDB" id="A0A0A8ZBD1"/>
<name>A0A0A8ZBD1_ARUDO</name>
<accession>A0A0A8ZBD1</accession>
<dbReference type="EMBL" id="GBRH01261804">
    <property type="protein sequence ID" value="JAD36091.1"/>
    <property type="molecule type" value="Transcribed_RNA"/>
</dbReference>
<protein>
    <submittedName>
        <fullName evidence="1">Uncharacterized protein</fullName>
    </submittedName>
</protein>
<reference evidence="1" key="2">
    <citation type="journal article" date="2015" name="Data Brief">
        <title>Shoot transcriptome of the giant reed, Arundo donax.</title>
        <authorList>
            <person name="Barrero R.A."/>
            <person name="Guerrero F.D."/>
            <person name="Moolhuijzen P."/>
            <person name="Goolsby J.A."/>
            <person name="Tidwell J."/>
            <person name="Bellgard S.E."/>
            <person name="Bellgard M.I."/>
        </authorList>
    </citation>
    <scope>NUCLEOTIDE SEQUENCE</scope>
    <source>
        <tissue evidence="1">Shoot tissue taken approximately 20 cm above the soil surface</tissue>
    </source>
</reference>
<proteinExistence type="predicted"/>
<reference evidence="1" key="1">
    <citation type="submission" date="2014-09" db="EMBL/GenBank/DDBJ databases">
        <authorList>
            <person name="Magalhaes I.L.F."/>
            <person name="Oliveira U."/>
            <person name="Santos F.R."/>
            <person name="Vidigal T.H.D.A."/>
            <person name="Brescovit A.D."/>
            <person name="Santos A.J."/>
        </authorList>
    </citation>
    <scope>NUCLEOTIDE SEQUENCE</scope>
    <source>
        <tissue evidence="1">Shoot tissue taken approximately 20 cm above the soil surface</tissue>
    </source>
</reference>
<sequence length="32" mass="3627">MLVQRSSRRTSRAVTFGDEGKGAIVTSRCRDW</sequence>
<evidence type="ECO:0000313" key="1">
    <source>
        <dbReference type="EMBL" id="JAD36091.1"/>
    </source>
</evidence>
<organism evidence="1">
    <name type="scientific">Arundo donax</name>
    <name type="common">Giant reed</name>
    <name type="synonym">Donax arundinaceus</name>
    <dbReference type="NCBI Taxonomy" id="35708"/>
    <lineage>
        <taxon>Eukaryota</taxon>
        <taxon>Viridiplantae</taxon>
        <taxon>Streptophyta</taxon>
        <taxon>Embryophyta</taxon>
        <taxon>Tracheophyta</taxon>
        <taxon>Spermatophyta</taxon>
        <taxon>Magnoliopsida</taxon>
        <taxon>Liliopsida</taxon>
        <taxon>Poales</taxon>
        <taxon>Poaceae</taxon>
        <taxon>PACMAD clade</taxon>
        <taxon>Arundinoideae</taxon>
        <taxon>Arundineae</taxon>
        <taxon>Arundo</taxon>
    </lineage>
</organism>